<dbReference type="InterPro" id="IPR001732">
    <property type="entry name" value="UDP-Glc/GDP-Man_DH_N"/>
</dbReference>
<evidence type="ECO:0000259" key="6">
    <source>
        <dbReference type="SMART" id="SM00984"/>
    </source>
</evidence>
<protein>
    <submittedName>
        <fullName evidence="7">Vi polysaccharide biosynthesis protein VipA/TviB</fullName>
    </submittedName>
</protein>
<sequence length="428" mass="48336">MKCVMAWWCKLNHKARLDTTIAVIGLGYVGAPLAFALAKHFRVIGFDTNPKRIQDLQHGFDEHTQEHFVPPKSLHYSNTQQDLIQATMFIIAVPTPIFADKTPDLRYLDEASKIVGGVLKKGDMVVYESTTYPFCTREYCGKVLQKTSSLVLDRDFFIGYSPERINPGDNAHTLQTITKIIAASTPQARQRMERVYGSVVDSLYVAPSIEVAEMAKLIENAQRDLNIAFVNEVAMMCDRLGLSANAVLEAAKSKWNFLPFMPGLVGGHCISVDPYYLSYILQMCDYKPKVLSMGRLVNEQMPTFLAKKLSSIAQECGLVVSKSKVLLLGLAFKENCRDMRNSKTPILRKKLKKYGFKVKVYDPLIDRAQAKQMFGFKPLKSLGHKKFDIIVLLNAHDVFMDIDLREYVCAKHSIFDMKGILSYATHRL</sequence>
<dbReference type="GO" id="GO:0051287">
    <property type="term" value="F:NAD binding"/>
    <property type="evidence" value="ECO:0007669"/>
    <property type="project" value="InterPro"/>
</dbReference>
<keyword evidence="3" id="KW-0520">NAD</keyword>
<dbReference type="GO" id="GO:0016616">
    <property type="term" value="F:oxidoreductase activity, acting on the CH-OH group of donors, NAD or NADP as acceptor"/>
    <property type="evidence" value="ECO:0007669"/>
    <property type="project" value="InterPro"/>
</dbReference>
<dbReference type="SMART" id="SM00984">
    <property type="entry name" value="UDPG_MGDP_dh_C"/>
    <property type="match status" value="1"/>
</dbReference>
<dbReference type="SUPFAM" id="SSF48179">
    <property type="entry name" value="6-phosphogluconate dehydrogenase C-terminal domain-like"/>
    <property type="match status" value="1"/>
</dbReference>
<proteinExistence type="inferred from homology"/>
<evidence type="ECO:0000313" key="8">
    <source>
        <dbReference type="Proteomes" id="UP000256514"/>
    </source>
</evidence>
<accession>A0A3D8ISH6</accession>
<dbReference type="InterPro" id="IPR028359">
    <property type="entry name" value="UDP_ManNAc/GlcNAc_DH"/>
</dbReference>
<feature type="domain" description="UDP-glucose/GDP-mannose dehydrogenase C-terminal" evidence="6">
    <location>
        <begin position="326"/>
        <end position="423"/>
    </location>
</feature>
<keyword evidence="2" id="KW-0560">Oxidoreductase</keyword>
<dbReference type="SUPFAM" id="SSF52413">
    <property type="entry name" value="UDP-glucose/GDP-mannose dehydrogenase C-terminal domain"/>
    <property type="match status" value="1"/>
</dbReference>
<evidence type="ECO:0000256" key="3">
    <source>
        <dbReference type="ARBA" id="ARBA00023027"/>
    </source>
</evidence>
<feature type="transmembrane region" description="Helical" evidence="5">
    <location>
        <begin position="21"/>
        <end position="41"/>
    </location>
</feature>
<evidence type="ECO:0000256" key="5">
    <source>
        <dbReference type="SAM" id="Phobius"/>
    </source>
</evidence>
<dbReference type="OrthoDB" id="9803238at2"/>
<keyword evidence="5" id="KW-1133">Transmembrane helix</keyword>
<reference evidence="7 8" key="1">
    <citation type="submission" date="2018-04" db="EMBL/GenBank/DDBJ databases">
        <title>Novel Campyloabacter and Helicobacter Species and Strains.</title>
        <authorList>
            <person name="Mannion A.J."/>
            <person name="Shen Z."/>
            <person name="Fox J.G."/>
        </authorList>
    </citation>
    <scope>NUCLEOTIDE SEQUENCE [LARGE SCALE GENOMIC DNA]</scope>
    <source>
        <strain evidence="7 8">MIT 12-6600</strain>
    </source>
</reference>
<dbReference type="Proteomes" id="UP000256514">
    <property type="component" value="Unassembled WGS sequence"/>
</dbReference>
<dbReference type="SUPFAM" id="SSF51735">
    <property type="entry name" value="NAD(P)-binding Rossmann-fold domains"/>
    <property type="match status" value="1"/>
</dbReference>
<keyword evidence="5" id="KW-0812">Transmembrane</keyword>
<dbReference type="PIRSF" id="PIRSF000124">
    <property type="entry name" value="UDPglc_GDPman_dh"/>
    <property type="match status" value="1"/>
</dbReference>
<dbReference type="Gene3D" id="3.40.50.720">
    <property type="entry name" value="NAD(P)-binding Rossmann-like Domain"/>
    <property type="match status" value="2"/>
</dbReference>
<dbReference type="Pfam" id="PF00984">
    <property type="entry name" value="UDPG_MGDP_dh"/>
    <property type="match status" value="1"/>
</dbReference>
<keyword evidence="8" id="KW-1185">Reference proteome</keyword>
<dbReference type="InterPro" id="IPR036220">
    <property type="entry name" value="UDP-Glc/GDP-Man_DH_C_sf"/>
</dbReference>
<dbReference type="PIRSF" id="PIRSF500136">
    <property type="entry name" value="UDP_ManNAc_DH"/>
    <property type="match status" value="1"/>
</dbReference>
<dbReference type="NCBIfam" id="TIGR03026">
    <property type="entry name" value="NDP-sugDHase"/>
    <property type="match status" value="1"/>
</dbReference>
<dbReference type="PANTHER" id="PTHR43491:SF2">
    <property type="entry name" value="UDP-N-ACETYL-D-MANNOSAMINE DEHYDROGENASE"/>
    <property type="match status" value="1"/>
</dbReference>
<dbReference type="GO" id="GO:0016628">
    <property type="term" value="F:oxidoreductase activity, acting on the CH-CH group of donors, NAD or NADP as acceptor"/>
    <property type="evidence" value="ECO:0007669"/>
    <property type="project" value="InterPro"/>
</dbReference>
<evidence type="ECO:0000256" key="4">
    <source>
        <dbReference type="PIRNR" id="PIRNR000124"/>
    </source>
</evidence>
<evidence type="ECO:0000313" key="7">
    <source>
        <dbReference type="EMBL" id="RDU67855.1"/>
    </source>
</evidence>
<dbReference type="AlphaFoldDB" id="A0A3D8ISH6"/>
<dbReference type="Pfam" id="PF03721">
    <property type="entry name" value="UDPG_MGDP_dh_N"/>
    <property type="match status" value="1"/>
</dbReference>
<comment type="similarity">
    <text evidence="1 4">Belongs to the UDP-glucose/GDP-mannose dehydrogenase family.</text>
</comment>
<dbReference type="InterPro" id="IPR036291">
    <property type="entry name" value="NAD(P)-bd_dom_sf"/>
</dbReference>
<evidence type="ECO:0000256" key="1">
    <source>
        <dbReference type="ARBA" id="ARBA00006601"/>
    </source>
</evidence>
<gene>
    <name evidence="7" type="ORF">CQA54_02720</name>
</gene>
<organism evidence="7 8">
    <name type="scientific">Helicobacter equorum</name>
    <dbReference type="NCBI Taxonomy" id="361872"/>
    <lineage>
        <taxon>Bacteria</taxon>
        <taxon>Pseudomonadati</taxon>
        <taxon>Campylobacterota</taxon>
        <taxon>Epsilonproteobacteria</taxon>
        <taxon>Campylobacterales</taxon>
        <taxon>Helicobacteraceae</taxon>
        <taxon>Helicobacter</taxon>
    </lineage>
</organism>
<keyword evidence="5" id="KW-0472">Membrane</keyword>
<dbReference type="InterPro" id="IPR014027">
    <property type="entry name" value="UDP-Glc/GDP-Man_DH_C"/>
</dbReference>
<dbReference type="GO" id="GO:0000271">
    <property type="term" value="P:polysaccharide biosynthetic process"/>
    <property type="evidence" value="ECO:0007669"/>
    <property type="project" value="InterPro"/>
</dbReference>
<dbReference type="InterPro" id="IPR014026">
    <property type="entry name" value="UDP-Glc/GDP-Man_DH_dimer"/>
</dbReference>
<evidence type="ECO:0000256" key="2">
    <source>
        <dbReference type="ARBA" id="ARBA00023002"/>
    </source>
</evidence>
<dbReference type="InterPro" id="IPR017476">
    <property type="entry name" value="UDP-Glc/GDP-Man"/>
</dbReference>
<dbReference type="InterPro" id="IPR008927">
    <property type="entry name" value="6-PGluconate_DH-like_C_sf"/>
</dbReference>
<dbReference type="Pfam" id="PF03720">
    <property type="entry name" value="UDPG_MGDP_dh_C"/>
    <property type="match status" value="1"/>
</dbReference>
<comment type="caution">
    <text evidence="7">The sequence shown here is derived from an EMBL/GenBank/DDBJ whole genome shotgun (WGS) entry which is preliminary data.</text>
</comment>
<dbReference type="EMBL" id="NXLT01000002">
    <property type="protein sequence ID" value="RDU67855.1"/>
    <property type="molecule type" value="Genomic_DNA"/>
</dbReference>
<name>A0A3D8ISH6_9HELI</name>
<dbReference type="PANTHER" id="PTHR43491">
    <property type="entry name" value="UDP-N-ACETYL-D-MANNOSAMINE DEHYDROGENASE"/>
    <property type="match status" value="1"/>
</dbReference>